<reference evidence="2" key="1">
    <citation type="submission" date="2021-03" db="EMBL/GenBank/DDBJ databases">
        <title>Molecular epidemiology and mechanisms of colistin and carbapenem resistance in Enterobacteriaceae from clinical isolates, the environment and porcine samples in Pretoria, South Africa.</title>
        <authorList>
            <person name="Bogoshi D."/>
            <person name="Mbelle N.M."/>
            <person name="Naidoo V."/>
            <person name="Osei Sekyere J."/>
        </authorList>
    </citation>
    <scope>NUCLEOTIDE SEQUENCE</scope>
    <source>
        <strain evidence="2">C052</strain>
    </source>
</reference>
<evidence type="ECO:0000259" key="1">
    <source>
        <dbReference type="Pfam" id="PF12920"/>
    </source>
</evidence>
<evidence type="ECO:0000313" key="2">
    <source>
        <dbReference type="EMBL" id="MBO1915880.1"/>
    </source>
</evidence>
<comment type="caution">
    <text evidence="2">The sequence shown here is derived from an EMBL/GenBank/DDBJ whole genome shotgun (WGS) entry which is preliminary data.</text>
</comment>
<evidence type="ECO:0000313" key="3">
    <source>
        <dbReference type="Proteomes" id="UP000664477"/>
    </source>
</evidence>
<organism evidence="2 3">
    <name type="scientific">Providencia rettgeri</name>
    <dbReference type="NCBI Taxonomy" id="587"/>
    <lineage>
        <taxon>Bacteria</taxon>
        <taxon>Pseudomonadati</taxon>
        <taxon>Pseudomonadota</taxon>
        <taxon>Gammaproteobacteria</taxon>
        <taxon>Enterobacterales</taxon>
        <taxon>Morganellaceae</taxon>
        <taxon>Providencia</taxon>
    </lineage>
</organism>
<sequence>MVLPRAGAVFKTIDLRNNQIEFDSQYIYRTSAHSAGGGRKIIFFGG</sequence>
<feature type="domain" description="TcdA/TcdB toxin pore forming" evidence="1">
    <location>
        <begin position="2"/>
        <end position="44"/>
    </location>
</feature>
<gene>
    <name evidence="2" type="ORF">J4727_03555</name>
</gene>
<dbReference type="EMBL" id="JAGETQ010000010">
    <property type="protein sequence ID" value="MBO1915880.1"/>
    <property type="molecule type" value="Genomic_DNA"/>
</dbReference>
<protein>
    <recommendedName>
        <fullName evidence="1">TcdA/TcdB toxin pore forming domain-containing protein</fullName>
    </recommendedName>
</protein>
<accession>A0A939SQI4</accession>
<dbReference type="Pfam" id="PF12920">
    <property type="entry name" value="TcdA_TcdB_pore"/>
    <property type="match status" value="1"/>
</dbReference>
<dbReference type="Proteomes" id="UP000664477">
    <property type="component" value="Unassembled WGS sequence"/>
</dbReference>
<name>A0A939SQI4_PRORE</name>
<proteinExistence type="predicted"/>
<dbReference type="AlphaFoldDB" id="A0A939SQI4"/>
<dbReference type="InterPro" id="IPR024769">
    <property type="entry name" value="TcdA/TcdB_pore_forming"/>
</dbReference>